<feature type="domain" description="Amine oxidase" evidence="1">
    <location>
        <begin position="10"/>
        <end position="281"/>
    </location>
</feature>
<dbReference type="Gene3D" id="3.50.50.60">
    <property type="entry name" value="FAD/NAD(P)-binding domain"/>
    <property type="match status" value="1"/>
</dbReference>
<accession>A0ABQ1HJH6</accession>
<evidence type="ECO:0000313" key="2">
    <source>
        <dbReference type="EMBL" id="GGA78237.1"/>
    </source>
</evidence>
<dbReference type="PANTHER" id="PTHR42923">
    <property type="entry name" value="PROTOPORPHYRINOGEN OXIDASE"/>
    <property type="match status" value="1"/>
</dbReference>
<dbReference type="PANTHER" id="PTHR42923:SF17">
    <property type="entry name" value="AMINE OXIDASE DOMAIN-CONTAINING PROTEIN"/>
    <property type="match status" value="1"/>
</dbReference>
<dbReference type="SUPFAM" id="SSF51905">
    <property type="entry name" value="FAD/NAD(P)-binding domain"/>
    <property type="match status" value="1"/>
</dbReference>
<dbReference type="RefSeq" id="WP_188662827.1">
    <property type="nucleotide sequence ID" value="NZ_BMKC01000001.1"/>
</dbReference>
<name>A0ABQ1HJH6_9GAMM</name>
<dbReference type="Pfam" id="PF01593">
    <property type="entry name" value="Amino_oxidase"/>
    <property type="match status" value="1"/>
</dbReference>
<dbReference type="Gene3D" id="3.30.70.1990">
    <property type="match status" value="1"/>
</dbReference>
<dbReference type="Gene3D" id="1.10.405.20">
    <property type="match status" value="1"/>
</dbReference>
<evidence type="ECO:0000313" key="3">
    <source>
        <dbReference type="Proteomes" id="UP000623419"/>
    </source>
</evidence>
<evidence type="ECO:0000259" key="1">
    <source>
        <dbReference type="Pfam" id="PF01593"/>
    </source>
</evidence>
<dbReference type="InterPro" id="IPR002937">
    <property type="entry name" value="Amino_oxidase"/>
</dbReference>
<sequence>MKIAVVGSGIAGLGAAWLLSRQHEVVLFERESRLGGHTHTHQVEQGGRAYRVDSGFIVFNPGNYPLLTKLFDELAVPSQSTTMSFSVHDAGNGLEYNATDLDGLFCQRRNLVSPRFWRMVREITRFYREAPALLAEPGSGPTLGGYLREGGYSELFVRDHLVPMASALWSSPSETILDFPAKYLVRFMDNHHMLQVRDRPQWRVVCGGSSRYIEAMQAKWNVQLRLSSPVRQVRRDASGVEVATDRGAERFDQVVLACHSDQALALLADPSQAEREVLGAIPYQVNETVLHTDASLLPRQRKAWAAWNAYVPRTPGAPCTVSYCMNHLQSLDSPEPFVVTLGRGQVIDPGKVLARMQYQHPVYTHASVAAQGRRDEINGSNRTWFAGAYWGFGFHEDGLRSGVEVARSLGVSWA</sequence>
<proteinExistence type="predicted"/>
<dbReference type="Proteomes" id="UP000623419">
    <property type="component" value="Unassembled WGS sequence"/>
</dbReference>
<organism evidence="2 3">
    <name type="scientific">Arenimonas soli</name>
    <dbReference type="NCBI Taxonomy" id="2269504"/>
    <lineage>
        <taxon>Bacteria</taxon>
        <taxon>Pseudomonadati</taxon>
        <taxon>Pseudomonadota</taxon>
        <taxon>Gammaproteobacteria</taxon>
        <taxon>Lysobacterales</taxon>
        <taxon>Lysobacteraceae</taxon>
        <taxon>Arenimonas</taxon>
    </lineage>
</organism>
<dbReference type="EMBL" id="BMKC01000001">
    <property type="protein sequence ID" value="GGA78237.1"/>
    <property type="molecule type" value="Genomic_DNA"/>
</dbReference>
<protein>
    <submittedName>
        <fullName evidence="2">Dehydrogenase</fullName>
    </submittedName>
</protein>
<keyword evidence="3" id="KW-1185">Reference proteome</keyword>
<comment type="caution">
    <text evidence="2">The sequence shown here is derived from an EMBL/GenBank/DDBJ whole genome shotgun (WGS) entry which is preliminary data.</text>
</comment>
<dbReference type="InterPro" id="IPR050464">
    <property type="entry name" value="Zeta_carotene_desat/Oxidored"/>
</dbReference>
<reference evidence="3" key="1">
    <citation type="journal article" date="2019" name="Int. J. Syst. Evol. Microbiol.">
        <title>The Global Catalogue of Microorganisms (GCM) 10K type strain sequencing project: providing services to taxonomists for standard genome sequencing and annotation.</title>
        <authorList>
            <consortium name="The Broad Institute Genomics Platform"/>
            <consortium name="The Broad Institute Genome Sequencing Center for Infectious Disease"/>
            <person name="Wu L."/>
            <person name="Ma J."/>
        </authorList>
    </citation>
    <scope>NUCLEOTIDE SEQUENCE [LARGE SCALE GENOMIC DNA]</scope>
    <source>
        <strain evidence="3">CGMCC 1.15905</strain>
    </source>
</reference>
<gene>
    <name evidence="2" type="ORF">GCM10011521_15740</name>
</gene>
<dbReference type="InterPro" id="IPR036188">
    <property type="entry name" value="FAD/NAD-bd_sf"/>
</dbReference>